<reference evidence="2" key="1">
    <citation type="journal article" date="2019" name="Int. J. Syst. Evol. Microbiol.">
        <title>The Global Catalogue of Microorganisms (GCM) 10K type strain sequencing project: providing services to taxonomists for standard genome sequencing and annotation.</title>
        <authorList>
            <consortium name="The Broad Institute Genomics Platform"/>
            <consortium name="The Broad Institute Genome Sequencing Center for Infectious Disease"/>
            <person name="Wu L."/>
            <person name="Ma J."/>
        </authorList>
    </citation>
    <scope>NUCLEOTIDE SEQUENCE [LARGE SCALE GENOMIC DNA]</scope>
    <source>
        <strain evidence="2">CCM 7224</strain>
    </source>
</reference>
<evidence type="ECO:0008006" key="3">
    <source>
        <dbReference type="Google" id="ProtNLM"/>
    </source>
</evidence>
<protein>
    <recommendedName>
        <fullName evidence="3">HTH marR-type domain-containing protein</fullName>
    </recommendedName>
</protein>
<dbReference type="InterPro" id="IPR036390">
    <property type="entry name" value="WH_DNA-bd_sf"/>
</dbReference>
<sequence length="81" mass="9294">MRDRNYIRTRQDVATITAEGEQAIASLWAVQERIEEELYTGFTSAEREQLHALLHRVQGNALRLTGATESQNRDRKGHEIS</sequence>
<gene>
    <name evidence="1" type="ORF">ACFPFX_25420</name>
</gene>
<evidence type="ECO:0000313" key="2">
    <source>
        <dbReference type="Proteomes" id="UP001595834"/>
    </source>
</evidence>
<dbReference type="Proteomes" id="UP001595834">
    <property type="component" value="Unassembled WGS sequence"/>
</dbReference>
<name>A0ABV9UR50_9ACTN</name>
<accession>A0ABV9UR50</accession>
<evidence type="ECO:0000313" key="1">
    <source>
        <dbReference type="EMBL" id="MFC4959636.1"/>
    </source>
</evidence>
<dbReference type="Gene3D" id="1.10.10.10">
    <property type="entry name" value="Winged helix-like DNA-binding domain superfamily/Winged helix DNA-binding domain"/>
    <property type="match status" value="1"/>
</dbReference>
<dbReference type="EMBL" id="JBHSIZ010000031">
    <property type="protein sequence ID" value="MFC4959636.1"/>
    <property type="molecule type" value="Genomic_DNA"/>
</dbReference>
<organism evidence="1 2">
    <name type="scientific">Streptomyces mauvecolor</name>
    <dbReference type="NCBI Taxonomy" id="58345"/>
    <lineage>
        <taxon>Bacteria</taxon>
        <taxon>Bacillati</taxon>
        <taxon>Actinomycetota</taxon>
        <taxon>Actinomycetes</taxon>
        <taxon>Kitasatosporales</taxon>
        <taxon>Streptomycetaceae</taxon>
        <taxon>Streptomyces</taxon>
    </lineage>
</organism>
<dbReference type="InterPro" id="IPR036388">
    <property type="entry name" value="WH-like_DNA-bd_sf"/>
</dbReference>
<keyword evidence="2" id="KW-1185">Reference proteome</keyword>
<proteinExistence type="predicted"/>
<dbReference type="RefSeq" id="WP_344379528.1">
    <property type="nucleotide sequence ID" value="NZ_BAAASQ010000029.1"/>
</dbReference>
<dbReference type="SUPFAM" id="SSF46785">
    <property type="entry name" value="Winged helix' DNA-binding domain"/>
    <property type="match status" value="1"/>
</dbReference>
<comment type="caution">
    <text evidence="1">The sequence shown here is derived from an EMBL/GenBank/DDBJ whole genome shotgun (WGS) entry which is preliminary data.</text>
</comment>